<dbReference type="InterPro" id="IPR038648">
    <property type="entry name" value="PHR_sf"/>
</dbReference>
<evidence type="ECO:0000256" key="1">
    <source>
        <dbReference type="ARBA" id="ARBA00004496"/>
    </source>
</evidence>
<evidence type="ECO:0000259" key="3">
    <source>
        <dbReference type="PROSITE" id="PS50097"/>
    </source>
</evidence>
<dbReference type="PANTHER" id="PTHR45774">
    <property type="entry name" value="BTB/POZ DOMAIN-CONTAINING"/>
    <property type="match status" value="1"/>
</dbReference>
<organism evidence="4 5">
    <name type="scientific">Actinia tenebrosa</name>
    <name type="common">Australian red waratah sea anemone</name>
    <dbReference type="NCBI Taxonomy" id="6105"/>
    <lineage>
        <taxon>Eukaryota</taxon>
        <taxon>Metazoa</taxon>
        <taxon>Cnidaria</taxon>
        <taxon>Anthozoa</taxon>
        <taxon>Hexacorallia</taxon>
        <taxon>Actiniaria</taxon>
        <taxon>Actiniidae</taxon>
        <taxon>Actinia</taxon>
    </lineage>
</organism>
<dbReference type="FunCoup" id="A0A6P8HXF5">
    <property type="interactions" value="1288"/>
</dbReference>
<evidence type="ECO:0000313" key="5">
    <source>
        <dbReference type="RefSeq" id="XP_031557345.1"/>
    </source>
</evidence>
<dbReference type="KEGG" id="aten:116293977"/>
<dbReference type="SUPFAM" id="SSF54695">
    <property type="entry name" value="POZ domain"/>
    <property type="match status" value="1"/>
</dbReference>
<comment type="subcellular location">
    <subcellularLocation>
        <location evidence="1">Cytoplasm</location>
    </subcellularLocation>
</comment>
<dbReference type="InterPro" id="IPR000210">
    <property type="entry name" value="BTB/POZ_dom"/>
</dbReference>
<dbReference type="SMART" id="SM00225">
    <property type="entry name" value="BTB"/>
    <property type="match status" value="1"/>
</dbReference>
<dbReference type="GO" id="GO:0022008">
    <property type="term" value="P:neurogenesis"/>
    <property type="evidence" value="ECO:0007669"/>
    <property type="project" value="TreeGrafter"/>
</dbReference>
<dbReference type="Pfam" id="PF00651">
    <property type="entry name" value="BTB"/>
    <property type="match status" value="1"/>
</dbReference>
<protein>
    <submittedName>
        <fullName evidence="5">BTB/POZ domain-containing protein 2-like</fullName>
    </submittedName>
</protein>
<feature type="domain" description="BTB" evidence="3">
    <location>
        <begin position="29"/>
        <end position="99"/>
    </location>
</feature>
<gene>
    <name evidence="5" type="primary">LOC116293977</name>
</gene>
<dbReference type="RefSeq" id="XP_031557345.1">
    <property type="nucleotide sequence ID" value="XM_031701485.1"/>
</dbReference>
<dbReference type="InParanoid" id="A0A6P8HXF5"/>
<dbReference type="GeneID" id="116293977"/>
<dbReference type="InterPro" id="IPR011705">
    <property type="entry name" value="BACK"/>
</dbReference>
<dbReference type="FunFam" id="2.60.120.820:FF:000004">
    <property type="entry name" value="BTB/POZ domain-containing protein 2"/>
    <property type="match status" value="1"/>
</dbReference>
<dbReference type="CDD" id="cd18281">
    <property type="entry name" value="BTB_POZ_BTBD1_2"/>
    <property type="match status" value="1"/>
</dbReference>
<sequence>MGSPTYNWQAEKTCVKDRIAFLFNNEILSDVYFLVGKGPQRRRIPAHKFILSVGSAVFDAMFNGGIATQSDEVELPDVEPSSFLALLRFLYTDDVQIGPETVMTTLYTAKKYAVPTLEKACVDFLKTNLSPDNAFMLLSQARLFDEPQLAALCLDCIDKNTVEAVNAEGFTDIDYDTLNVVLQRDTLNIRESQLFTAVVRWSEHECQRRRLQTTAENKRSVLSKALYQIRFPMMTVEEFASSPAVHSNILTDKEVVSLFLHFTLNPKPSVDFMDKPRCCLTGREKVISRFTKVECRWGYSGTSDRIRFTCSHRIFVVGLGMYGSINGPSDFQVTMQLIESETAKICGHNDTAFNSDGSENTFRVMFKEPVEVLPNVSYTAAATVRGSDSHYGTCGQKRVVHDLDGREKIVFNFYYATGNNNGTSVEDGQIPEIIFYT</sequence>
<dbReference type="OrthoDB" id="636773at2759"/>
<dbReference type="Gene3D" id="3.30.710.10">
    <property type="entry name" value="Potassium Channel Kv1.1, Chain A"/>
    <property type="match status" value="1"/>
</dbReference>
<dbReference type="Pfam" id="PF08005">
    <property type="entry name" value="PHR"/>
    <property type="match status" value="1"/>
</dbReference>
<dbReference type="SMART" id="SM00875">
    <property type="entry name" value="BACK"/>
    <property type="match status" value="1"/>
</dbReference>
<keyword evidence="2" id="KW-0963">Cytoplasm</keyword>
<dbReference type="AlphaFoldDB" id="A0A6P8HXF5"/>
<evidence type="ECO:0000256" key="2">
    <source>
        <dbReference type="ARBA" id="ARBA00022490"/>
    </source>
</evidence>
<dbReference type="PANTHER" id="PTHR45774:SF3">
    <property type="entry name" value="BTB (POZ) DOMAIN-CONTAINING 2B-RELATED"/>
    <property type="match status" value="1"/>
</dbReference>
<accession>A0A6P8HXF5</accession>
<dbReference type="PROSITE" id="PS50097">
    <property type="entry name" value="BTB"/>
    <property type="match status" value="1"/>
</dbReference>
<dbReference type="Pfam" id="PF07707">
    <property type="entry name" value="BACK"/>
    <property type="match status" value="1"/>
</dbReference>
<dbReference type="FunFam" id="3.30.710.10:FF:000037">
    <property type="entry name" value="BTB (POZ) domain containing 1"/>
    <property type="match status" value="1"/>
</dbReference>
<dbReference type="InterPro" id="IPR011333">
    <property type="entry name" value="SKP1/BTB/POZ_sf"/>
</dbReference>
<dbReference type="Proteomes" id="UP000515163">
    <property type="component" value="Unplaced"/>
</dbReference>
<name>A0A6P8HXF5_ACTTE</name>
<proteinExistence type="predicted"/>
<evidence type="ECO:0000313" key="4">
    <source>
        <dbReference type="Proteomes" id="UP000515163"/>
    </source>
</evidence>
<dbReference type="GO" id="GO:0005829">
    <property type="term" value="C:cytosol"/>
    <property type="evidence" value="ECO:0007669"/>
    <property type="project" value="TreeGrafter"/>
</dbReference>
<dbReference type="InterPro" id="IPR012983">
    <property type="entry name" value="PHR"/>
</dbReference>
<dbReference type="Gene3D" id="1.25.40.420">
    <property type="match status" value="1"/>
</dbReference>
<reference evidence="5" key="1">
    <citation type="submission" date="2025-08" db="UniProtKB">
        <authorList>
            <consortium name="RefSeq"/>
        </authorList>
    </citation>
    <scope>IDENTIFICATION</scope>
    <source>
        <tissue evidence="5">Tentacle</tissue>
    </source>
</reference>
<dbReference type="Gene3D" id="2.60.120.820">
    <property type="entry name" value="PHR domain"/>
    <property type="match status" value="1"/>
</dbReference>
<dbReference type="GO" id="GO:0000932">
    <property type="term" value="C:P-body"/>
    <property type="evidence" value="ECO:0007669"/>
    <property type="project" value="UniProtKB-ARBA"/>
</dbReference>
<dbReference type="FunFam" id="1.25.40.420:FF:000004">
    <property type="entry name" value="BTB/POZ domain-containing protein 2"/>
    <property type="match status" value="1"/>
</dbReference>
<keyword evidence="4" id="KW-1185">Reference proteome</keyword>
<dbReference type="CDD" id="cd18487">
    <property type="entry name" value="BACK_BTBD1_like"/>
    <property type="match status" value="1"/>
</dbReference>